<evidence type="ECO:0000313" key="9">
    <source>
        <dbReference type="RefSeq" id="XP_018020318.1"/>
    </source>
</evidence>
<dbReference type="InterPro" id="IPR001623">
    <property type="entry name" value="DnaJ_domain"/>
</dbReference>
<evidence type="ECO:0000256" key="4">
    <source>
        <dbReference type="ARBA" id="ARBA00023004"/>
    </source>
</evidence>
<dbReference type="InterPro" id="IPR036869">
    <property type="entry name" value="J_dom_sf"/>
</dbReference>
<name>A0A8B7P2R0_HYAAZ</name>
<dbReference type="PROSITE" id="PS51074">
    <property type="entry name" value="DPH_MB"/>
    <property type="match status" value="1"/>
</dbReference>
<dbReference type="InterPro" id="IPR007872">
    <property type="entry name" value="DPH_MB_dom"/>
</dbReference>
<feature type="compositionally biased region" description="Low complexity" evidence="5">
    <location>
        <begin position="261"/>
        <end position="276"/>
    </location>
</feature>
<dbReference type="GeneID" id="108676702"/>
<dbReference type="GO" id="GO:0008198">
    <property type="term" value="F:ferrous iron binding"/>
    <property type="evidence" value="ECO:0007669"/>
    <property type="project" value="TreeGrafter"/>
</dbReference>
<reference evidence="9" key="1">
    <citation type="submission" date="2025-08" db="UniProtKB">
        <authorList>
            <consortium name="RefSeq"/>
        </authorList>
    </citation>
    <scope>IDENTIFICATION</scope>
    <source>
        <tissue evidence="9">Whole organism</tissue>
    </source>
</reference>
<dbReference type="Gene3D" id="1.10.287.110">
    <property type="entry name" value="DnaJ domain"/>
    <property type="match status" value="1"/>
</dbReference>
<evidence type="ECO:0000256" key="3">
    <source>
        <dbReference type="ARBA" id="ARBA00022833"/>
    </source>
</evidence>
<dbReference type="InterPro" id="IPR036671">
    <property type="entry name" value="DPH_MB_sf"/>
</dbReference>
<dbReference type="Pfam" id="PF00226">
    <property type="entry name" value="DnaJ"/>
    <property type="match status" value="1"/>
</dbReference>
<evidence type="ECO:0000256" key="2">
    <source>
        <dbReference type="ARBA" id="ARBA00022723"/>
    </source>
</evidence>
<evidence type="ECO:0000313" key="8">
    <source>
        <dbReference type="Proteomes" id="UP000694843"/>
    </source>
</evidence>
<dbReference type="PANTHER" id="PTHR45255">
    <property type="entry name" value="DNAJ HOMOLOG SUBFAMILY C MEMBER 24"/>
    <property type="match status" value="1"/>
</dbReference>
<dbReference type="PRINTS" id="PR00625">
    <property type="entry name" value="JDOMAIN"/>
</dbReference>
<keyword evidence="8" id="KW-1185">Reference proteome</keyword>
<protein>
    <submittedName>
        <fullName evidence="9">Uncharacterized protein LOC108676702</fullName>
    </submittedName>
</protein>
<dbReference type="RefSeq" id="XP_018020318.1">
    <property type="nucleotide sequence ID" value="XM_018164829.2"/>
</dbReference>
<keyword evidence="3" id="KW-0862">Zinc</keyword>
<dbReference type="SMART" id="SM00271">
    <property type="entry name" value="DnaJ"/>
    <property type="match status" value="1"/>
</dbReference>
<dbReference type="PROSITE" id="PS50076">
    <property type="entry name" value="DNAJ_2"/>
    <property type="match status" value="1"/>
</dbReference>
<dbReference type="GO" id="GO:0001671">
    <property type="term" value="F:ATPase activator activity"/>
    <property type="evidence" value="ECO:0007669"/>
    <property type="project" value="TreeGrafter"/>
</dbReference>
<accession>A0A8B7P2R0</accession>
<dbReference type="Proteomes" id="UP000694843">
    <property type="component" value="Unplaced"/>
</dbReference>
<gene>
    <name evidence="9" type="primary">LOC108676702</name>
</gene>
<keyword evidence="4" id="KW-0408">Iron</keyword>
<organism evidence="8 9">
    <name type="scientific">Hyalella azteca</name>
    <name type="common">Amphipod</name>
    <dbReference type="NCBI Taxonomy" id="294128"/>
    <lineage>
        <taxon>Eukaryota</taxon>
        <taxon>Metazoa</taxon>
        <taxon>Ecdysozoa</taxon>
        <taxon>Arthropoda</taxon>
        <taxon>Crustacea</taxon>
        <taxon>Multicrustacea</taxon>
        <taxon>Malacostraca</taxon>
        <taxon>Eumalacostraca</taxon>
        <taxon>Peracarida</taxon>
        <taxon>Amphipoda</taxon>
        <taxon>Senticaudata</taxon>
        <taxon>Talitrida</taxon>
        <taxon>Talitroidea</taxon>
        <taxon>Hyalellidae</taxon>
        <taxon>Hyalella</taxon>
    </lineage>
</organism>
<sequence>MLSHYDVLEVAPEATEMEVRKQYQLLALKLHPDKPAGDHKKFTQLQEAWTVLADPHQRAEYDLQLKRDLLYQQYPISEELFLEDLHYSCDEETTNYSHVCRCGGRYSITEEELLSLIDSEVAVMCDNCSLAIIVVLPIRVQTNHVRIHDGPQINSESTSEERVDQEVLLDAMGGQNCHGKSSLMENPLPNSDNFKDNKNSLEASETSDKCCASEKSVQMCSKCFENHDGMSCVRGDEQAFSSAGSSKFSFDAAFVPEVETPSSSSPSSNSQSPEFSYLCPSPKSPLRSAFHS</sequence>
<feature type="region of interest" description="Disordered" evidence="5">
    <location>
        <begin position="258"/>
        <end position="292"/>
    </location>
</feature>
<feature type="domain" description="J" evidence="6">
    <location>
        <begin position="3"/>
        <end position="65"/>
    </location>
</feature>
<dbReference type="SUPFAM" id="SSF46565">
    <property type="entry name" value="Chaperone J-domain"/>
    <property type="match status" value="1"/>
</dbReference>
<feature type="region of interest" description="Disordered" evidence="5">
    <location>
        <begin position="179"/>
        <end position="200"/>
    </location>
</feature>
<evidence type="ECO:0000256" key="1">
    <source>
        <dbReference type="ARBA" id="ARBA00006169"/>
    </source>
</evidence>
<dbReference type="KEGG" id="hazt:108676702"/>
<evidence type="ECO:0000259" key="7">
    <source>
        <dbReference type="PROSITE" id="PS51074"/>
    </source>
</evidence>
<dbReference type="Gene3D" id="3.10.660.10">
    <property type="entry name" value="DPH Zinc finger"/>
    <property type="match status" value="1"/>
</dbReference>
<feature type="domain" description="DPH-type MB" evidence="7">
    <location>
        <begin position="76"/>
        <end position="137"/>
    </location>
</feature>
<proteinExistence type="inferred from homology"/>
<dbReference type="AlphaFoldDB" id="A0A8B7P2R0"/>
<dbReference type="OrthoDB" id="6342062at2759"/>
<dbReference type="SUPFAM" id="SSF144217">
    <property type="entry name" value="CSL zinc finger"/>
    <property type="match status" value="1"/>
</dbReference>
<dbReference type="CDD" id="cd06257">
    <property type="entry name" value="DnaJ"/>
    <property type="match status" value="1"/>
</dbReference>
<evidence type="ECO:0000256" key="5">
    <source>
        <dbReference type="SAM" id="MobiDB-lite"/>
    </source>
</evidence>
<evidence type="ECO:0000259" key="6">
    <source>
        <dbReference type="PROSITE" id="PS50076"/>
    </source>
</evidence>
<dbReference type="Pfam" id="PF05207">
    <property type="entry name" value="Zn_ribbon_CSL"/>
    <property type="match status" value="1"/>
</dbReference>
<comment type="similarity">
    <text evidence="1">Belongs to the DPH4 family.</text>
</comment>
<keyword evidence="2" id="KW-0479">Metal-binding</keyword>
<dbReference type="PANTHER" id="PTHR45255:SF1">
    <property type="entry name" value="DNAJ HOMOLOG SUBFAMILY C MEMBER 24"/>
    <property type="match status" value="1"/>
</dbReference>